<keyword evidence="1" id="KW-0472">Membrane</keyword>
<dbReference type="PANTHER" id="PTHR23542:SF1">
    <property type="entry name" value="MAJOR FACILITATOR SUPERFAMILY (MFS) PROFILE DOMAIN-CONTAINING PROTEIN"/>
    <property type="match status" value="1"/>
</dbReference>
<dbReference type="RefSeq" id="WP_173082262.1">
    <property type="nucleotide sequence ID" value="NZ_BAABJB010000035.1"/>
</dbReference>
<dbReference type="PANTHER" id="PTHR23542">
    <property type="match status" value="1"/>
</dbReference>
<comment type="caution">
    <text evidence="2">The sequence shown here is derived from an EMBL/GenBank/DDBJ whole genome shotgun (WGS) entry which is preliminary data.</text>
</comment>
<reference evidence="2 3" key="2">
    <citation type="submission" date="2020-03" db="EMBL/GenBank/DDBJ databases">
        <authorList>
            <person name="Ichikawa N."/>
            <person name="Kimura A."/>
            <person name="Kitahashi Y."/>
            <person name="Uohara A."/>
        </authorList>
    </citation>
    <scope>NUCLEOTIDE SEQUENCE [LARGE SCALE GENOMIC DNA]</scope>
    <source>
        <strain evidence="2 3">NBRC 108638</strain>
    </source>
</reference>
<evidence type="ECO:0000313" key="3">
    <source>
        <dbReference type="Proteomes" id="UP000482960"/>
    </source>
</evidence>
<feature type="transmembrane region" description="Helical" evidence="1">
    <location>
        <begin position="211"/>
        <end position="232"/>
    </location>
</feature>
<dbReference type="AlphaFoldDB" id="A0A6V8LF57"/>
<dbReference type="GO" id="GO:0022857">
    <property type="term" value="F:transmembrane transporter activity"/>
    <property type="evidence" value="ECO:0007669"/>
    <property type="project" value="InterPro"/>
</dbReference>
<dbReference type="Proteomes" id="UP000482960">
    <property type="component" value="Unassembled WGS sequence"/>
</dbReference>
<feature type="transmembrane region" description="Helical" evidence="1">
    <location>
        <begin position="171"/>
        <end position="190"/>
    </location>
</feature>
<dbReference type="InterPro" id="IPR011701">
    <property type="entry name" value="MFS"/>
</dbReference>
<keyword evidence="1" id="KW-0812">Transmembrane</keyword>
<evidence type="ECO:0000256" key="1">
    <source>
        <dbReference type="SAM" id="Phobius"/>
    </source>
</evidence>
<feature type="transmembrane region" description="Helical" evidence="1">
    <location>
        <begin position="244"/>
        <end position="266"/>
    </location>
</feature>
<name>A0A6V8LF57_9ACTN</name>
<keyword evidence="1" id="KW-1133">Transmembrane helix</keyword>
<dbReference type="Gene3D" id="1.20.1250.20">
    <property type="entry name" value="MFS general substrate transporter like domains"/>
    <property type="match status" value="1"/>
</dbReference>
<dbReference type="Pfam" id="PF07690">
    <property type="entry name" value="MFS_1"/>
    <property type="match status" value="1"/>
</dbReference>
<dbReference type="InterPro" id="IPR036259">
    <property type="entry name" value="MFS_trans_sf"/>
</dbReference>
<accession>A0A6V8LF57</accession>
<feature type="transmembrane region" description="Helical" evidence="1">
    <location>
        <begin position="360"/>
        <end position="380"/>
    </location>
</feature>
<feature type="transmembrane region" description="Helical" evidence="1">
    <location>
        <begin position="140"/>
        <end position="165"/>
    </location>
</feature>
<sequence>MEAYRTLLRVPGVPAQAVGGLLAQVTQGVAPIGTVLIVDEAAGSLTVAGLAVAGFSLGAGVARPVQGRIIDARGPRPVLAATGAVHAAALVALVLGARYGVPAWTLVALATLAGLALPPVSVTMRVAWGQLADPAGRTAAYSLVFLVQELAILAGPLAFAVIVAAVSTRTAVAVVAVAAGAGTFALAWTVRGVRASTAAGPRSNPLRSNGMRLLFAVVVLVGGTIGALEVGLPALASERGAPAASGALVAALSLGGIAGAIGYGVPRWTVRPAARLVALLAAMAGALALVAVLGPLAAIGVALFLAGIALNPALTTASLLVDELTTAQAEAFGWLSTAIGVGGAAAGALAGVVGQRAGAAGALALPALFAIAGALLALPLTRPPPAG</sequence>
<dbReference type="SUPFAM" id="SSF103473">
    <property type="entry name" value="MFS general substrate transporter"/>
    <property type="match status" value="1"/>
</dbReference>
<organism evidence="2 3">
    <name type="scientific">Phytohabitans rumicis</name>
    <dbReference type="NCBI Taxonomy" id="1076125"/>
    <lineage>
        <taxon>Bacteria</taxon>
        <taxon>Bacillati</taxon>
        <taxon>Actinomycetota</taxon>
        <taxon>Actinomycetes</taxon>
        <taxon>Micromonosporales</taxon>
        <taxon>Micromonosporaceae</taxon>
    </lineage>
</organism>
<reference evidence="2 3" key="1">
    <citation type="submission" date="2020-03" db="EMBL/GenBank/DDBJ databases">
        <title>Whole genome shotgun sequence of Phytohabitans rumicis NBRC 108638.</title>
        <authorList>
            <person name="Komaki H."/>
            <person name="Tamura T."/>
        </authorList>
    </citation>
    <scope>NUCLEOTIDE SEQUENCE [LARGE SCALE GENOMIC DNA]</scope>
    <source>
        <strain evidence="2 3">NBRC 108638</strain>
    </source>
</reference>
<feature type="transmembrane region" description="Helical" evidence="1">
    <location>
        <begin position="331"/>
        <end position="353"/>
    </location>
</feature>
<gene>
    <name evidence="2" type="ORF">Prum_085660</name>
</gene>
<protein>
    <submittedName>
        <fullName evidence="2">MFS transporter</fullName>
    </submittedName>
</protein>
<dbReference type="EMBL" id="BLPG01000001">
    <property type="protein sequence ID" value="GFJ94924.1"/>
    <property type="molecule type" value="Genomic_DNA"/>
</dbReference>
<evidence type="ECO:0000313" key="2">
    <source>
        <dbReference type="EMBL" id="GFJ94924.1"/>
    </source>
</evidence>
<proteinExistence type="predicted"/>
<feature type="transmembrane region" description="Helical" evidence="1">
    <location>
        <begin position="77"/>
        <end position="97"/>
    </location>
</feature>
<keyword evidence="3" id="KW-1185">Reference proteome</keyword>
<feature type="transmembrane region" description="Helical" evidence="1">
    <location>
        <begin position="278"/>
        <end position="311"/>
    </location>
</feature>
<feature type="transmembrane region" description="Helical" evidence="1">
    <location>
        <begin position="103"/>
        <end position="128"/>
    </location>
</feature>